<gene>
    <name evidence="1" type="ORF">L1987_10580</name>
</gene>
<protein>
    <submittedName>
        <fullName evidence="1">Uncharacterized protein</fullName>
    </submittedName>
</protein>
<evidence type="ECO:0000313" key="1">
    <source>
        <dbReference type="EMBL" id="KAI3822977.1"/>
    </source>
</evidence>
<accession>A0ACB9JSN6</accession>
<dbReference type="EMBL" id="CM042020">
    <property type="protein sequence ID" value="KAI3822977.1"/>
    <property type="molecule type" value="Genomic_DNA"/>
</dbReference>
<evidence type="ECO:0000313" key="2">
    <source>
        <dbReference type="Proteomes" id="UP001056120"/>
    </source>
</evidence>
<sequence>MLHSATVHGNSATVHGNGYERQRRYCGFAVAVVQVYGTTARSWLSGDKSVQVRDVRSEKCSQHAACSGGNIDITYKRDVTHTWFILLSNFEFFHLPKFTYV</sequence>
<reference evidence="2" key="1">
    <citation type="journal article" date="2022" name="Mol. Ecol. Resour.">
        <title>The genomes of chicory, endive, great burdock and yacon provide insights into Asteraceae palaeo-polyploidization history and plant inulin production.</title>
        <authorList>
            <person name="Fan W."/>
            <person name="Wang S."/>
            <person name="Wang H."/>
            <person name="Wang A."/>
            <person name="Jiang F."/>
            <person name="Liu H."/>
            <person name="Zhao H."/>
            <person name="Xu D."/>
            <person name="Zhang Y."/>
        </authorList>
    </citation>
    <scope>NUCLEOTIDE SEQUENCE [LARGE SCALE GENOMIC DNA]</scope>
    <source>
        <strain evidence="2">cv. Yunnan</strain>
    </source>
</reference>
<organism evidence="1 2">
    <name type="scientific">Smallanthus sonchifolius</name>
    <dbReference type="NCBI Taxonomy" id="185202"/>
    <lineage>
        <taxon>Eukaryota</taxon>
        <taxon>Viridiplantae</taxon>
        <taxon>Streptophyta</taxon>
        <taxon>Embryophyta</taxon>
        <taxon>Tracheophyta</taxon>
        <taxon>Spermatophyta</taxon>
        <taxon>Magnoliopsida</taxon>
        <taxon>eudicotyledons</taxon>
        <taxon>Gunneridae</taxon>
        <taxon>Pentapetalae</taxon>
        <taxon>asterids</taxon>
        <taxon>campanulids</taxon>
        <taxon>Asterales</taxon>
        <taxon>Asteraceae</taxon>
        <taxon>Asteroideae</taxon>
        <taxon>Heliantheae alliance</taxon>
        <taxon>Millerieae</taxon>
        <taxon>Smallanthus</taxon>
    </lineage>
</organism>
<comment type="caution">
    <text evidence="1">The sequence shown here is derived from an EMBL/GenBank/DDBJ whole genome shotgun (WGS) entry which is preliminary data.</text>
</comment>
<dbReference type="Proteomes" id="UP001056120">
    <property type="component" value="Linkage Group LG03"/>
</dbReference>
<keyword evidence="2" id="KW-1185">Reference proteome</keyword>
<name>A0ACB9JSN6_9ASTR</name>
<reference evidence="1 2" key="2">
    <citation type="journal article" date="2022" name="Mol. Ecol. Resour.">
        <title>The genomes of chicory, endive, great burdock and yacon provide insights into Asteraceae paleo-polyploidization history and plant inulin production.</title>
        <authorList>
            <person name="Fan W."/>
            <person name="Wang S."/>
            <person name="Wang H."/>
            <person name="Wang A."/>
            <person name="Jiang F."/>
            <person name="Liu H."/>
            <person name="Zhao H."/>
            <person name="Xu D."/>
            <person name="Zhang Y."/>
        </authorList>
    </citation>
    <scope>NUCLEOTIDE SEQUENCE [LARGE SCALE GENOMIC DNA]</scope>
    <source>
        <strain evidence="2">cv. Yunnan</strain>
        <tissue evidence="1">Leaves</tissue>
    </source>
</reference>
<proteinExistence type="predicted"/>